<gene>
    <name evidence="4" type="ORF">EDM52_12985</name>
</gene>
<dbReference type="InterPro" id="IPR003607">
    <property type="entry name" value="HD/PDEase_dom"/>
</dbReference>
<sequence>MRSDFASDTSFSLERRRRRRRLVFSKFNARLLAILFLVSLLSILIICSFLLFKEARKAVITQYKTSVSSQMELIDERLSQFFNGIAKETRFLMDTPEMQSAEKEPTDPQVMNERLKPFYRLHEAIGNIHLLRDDGKIFSLWPETGWDGNALSRIQLQRESVGWGHETIWLYGNNPMNEEKTIYLSQRVENHDGHSYAALLVEIHLDKLYQWVTSLQSYKPHELMVVTPDERILLHSNPTFMGKKVHELPNYEDFSIHFGANASSQESTFSFLINESWVHAYHQASPNSGYVYYELLQGEEIDHHLLRLRLMFFGIVILIILSVAYTFYLFWRSEDSNHARYSPPISLAKVSRAGLDQIVRSFYLAVEMKDSYTAGHTERVAQYALAIYDQMGEEHKHLLPRDDLRYAGLLHDIGKVAIPDHILLKEGKLTKEEYERIKLHPTIGADMVEQIESLAHVSPGVRYHHERWDGRGYPKQLKGEEIPLIARILAVADTFDAMISTRSYKQAVSPRAAYEEILRCSHTQFDPNVVSFFKQAYDKGSLQVKQRDGDHP</sequence>
<evidence type="ECO:0000259" key="3">
    <source>
        <dbReference type="PROSITE" id="PS51832"/>
    </source>
</evidence>
<keyword evidence="1" id="KW-0472">Membrane</keyword>
<name>A0A3M8CBS1_9BACL</name>
<dbReference type="PANTHER" id="PTHR43155:SF2">
    <property type="entry name" value="CYCLIC DI-GMP PHOSPHODIESTERASE PA4108"/>
    <property type="match status" value="1"/>
</dbReference>
<reference evidence="4 5" key="1">
    <citation type="submission" date="2018-10" db="EMBL/GenBank/DDBJ databases">
        <title>Phylogenomics of Brevibacillus.</title>
        <authorList>
            <person name="Dunlap C."/>
        </authorList>
    </citation>
    <scope>NUCLEOTIDE SEQUENCE [LARGE SCALE GENOMIC DNA]</scope>
    <source>
        <strain evidence="4 5">JCM 12215</strain>
    </source>
</reference>
<evidence type="ECO:0000313" key="5">
    <source>
        <dbReference type="Proteomes" id="UP000282028"/>
    </source>
</evidence>
<feature type="domain" description="HD-GYP" evidence="3">
    <location>
        <begin position="351"/>
        <end position="549"/>
    </location>
</feature>
<evidence type="ECO:0000313" key="4">
    <source>
        <dbReference type="EMBL" id="RNB73192.1"/>
    </source>
</evidence>
<dbReference type="SMART" id="SM00471">
    <property type="entry name" value="HDc"/>
    <property type="match status" value="1"/>
</dbReference>
<keyword evidence="1" id="KW-1133">Transmembrane helix</keyword>
<proteinExistence type="predicted"/>
<feature type="transmembrane region" description="Helical" evidence="1">
    <location>
        <begin position="310"/>
        <end position="331"/>
    </location>
</feature>
<dbReference type="Proteomes" id="UP000282028">
    <property type="component" value="Unassembled WGS sequence"/>
</dbReference>
<evidence type="ECO:0000259" key="2">
    <source>
        <dbReference type="PROSITE" id="PS51831"/>
    </source>
</evidence>
<accession>A0A3M8CBS1</accession>
<dbReference type="PANTHER" id="PTHR43155">
    <property type="entry name" value="CYCLIC DI-GMP PHOSPHODIESTERASE PA4108-RELATED"/>
    <property type="match status" value="1"/>
</dbReference>
<dbReference type="AlphaFoldDB" id="A0A3M8CBS1"/>
<comment type="caution">
    <text evidence="4">The sequence shown here is derived from an EMBL/GenBank/DDBJ whole genome shotgun (WGS) entry which is preliminary data.</text>
</comment>
<dbReference type="InterPro" id="IPR037522">
    <property type="entry name" value="HD_GYP_dom"/>
</dbReference>
<dbReference type="PROSITE" id="PS51832">
    <property type="entry name" value="HD_GYP"/>
    <property type="match status" value="1"/>
</dbReference>
<keyword evidence="5" id="KW-1185">Reference proteome</keyword>
<dbReference type="PROSITE" id="PS51831">
    <property type="entry name" value="HD"/>
    <property type="match status" value="1"/>
</dbReference>
<dbReference type="CDD" id="cd00077">
    <property type="entry name" value="HDc"/>
    <property type="match status" value="1"/>
</dbReference>
<dbReference type="InterPro" id="IPR006674">
    <property type="entry name" value="HD_domain"/>
</dbReference>
<dbReference type="Gene3D" id="1.10.3210.10">
    <property type="entry name" value="Hypothetical protein af1432"/>
    <property type="match status" value="1"/>
</dbReference>
<protein>
    <submittedName>
        <fullName evidence="4">HD domain-containing protein</fullName>
    </submittedName>
</protein>
<dbReference type="SUPFAM" id="SSF109604">
    <property type="entry name" value="HD-domain/PDEase-like"/>
    <property type="match status" value="1"/>
</dbReference>
<keyword evidence="1" id="KW-0812">Transmembrane</keyword>
<organism evidence="4 5">
    <name type="scientific">Brevibacillus invocatus</name>
    <dbReference type="NCBI Taxonomy" id="173959"/>
    <lineage>
        <taxon>Bacteria</taxon>
        <taxon>Bacillati</taxon>
        <taxon>Bacillota</taxon>
        <taxon>Bacilli</taxon>
        <taxon>Bacillales</taxon>
        <taxon>Paenibacillaceae</taxon>
        <taxon>Brevibacillus</taxon>
    </lineage>
</organism>
<evidence type="ECO:0000256" key="1">
    <source>
        <dbReference type="SAM" id="Phobius"/>
    </source>
</evidence>
<dbReference type="EMBL" id="RHHR01000020">
    <property type="protein sequence ID" value="RNB73192.1"/>
    <property type="molecule type" value="Genomic_DNA"/>
</dbReference>
<feature type="domain" description="HD" evidence="2">
    <location>
        <begin position="373"/>
        <end position="498"/>
    </location>
</feature>
<feature type="transmembrane region" description="Helical" evidence="1">
    <location>
        <begin position="31"/>
        <end position="52"/>
    </location>
</feature>
<dbReference type="OrthoDB" id="9759601at2"/>
<dbReference type="Pfam" id="PF13487">
    <property type="entry name" value="HD_5"/>
    <property type="match status" value="1"/>
</dbReference>